<reference evidence="1" key="1">
    <citation type="submission" date="2021-06" db="EMBL/GenBank/DDBJ databases">
        <authorList>
            <person name="Kallberg Y."/>
            <person name="Tangrot J."/>
            <person name="Rosling A."/>
        </authorList>
    </citation>
    <scope>NUCLEOTIDE SEQUENCE</scope>
    <source>
        <strain evidence="1">MA461A</strain>
    </source>
</reference>
<organism evidence="1 2">
    <name type="scientific">Racocetra persica</name>
    <dbReference type="NCBI Taxonomy" id="160502"/>
    <lineage>
        <taxon>Eukaryota</taxon>
        <taxon>Fungi</taxon>
        <taxon>Fungi incertae sedis</taxon>
        <taxon>Mucoromycota</taxon>
        <taxon>Glomeromycotina</taxon>
        <taxon>Glomeromycetes</taxon>
        <taxon>Diversisporales</taxon>
        <taxon>Gigasporaceae</taxon>
        <taxon>Racocetra</taxon>
    </lineage>
</organism>
<feature type="non-terminal residue" evidence="1">
    <location>
        <position position="224"/>
    </location>
</feature>
<keyword evidence="2" id="KW-1185">Reference proteome</keyword>
<protein>
    <submittedName>
        <fullName evidence="1">26964_t:CDS:1</fullName>
    </submittedName>
</protein>
<name>A0ACA9PH06_9GLOM</name>
<sequence>MESINKRLTHNLPEQFRDSQITPPRFIPYYLDPKLKYSPGIPFLAKLKTRWELRVLGYEEAFMESTVDNMNKGNYLTQFYHAFGKSQGVPVRKILAGKDIRTVTAQDLTTYFIDQGGLLVEADATAFDSHLNPFPFEGLKRLGEKSFESHWKKEAISSVFHSKYDNLQSVWIFNITEYPHEIFELGLDNPLYVHKLLRDFPTRYISYKDFLNHYNDKDFLKDKI</sequence>
<dbReference type="EMBL" id="CAJVQC010020132">
    <property type="protein sequence ID" value="CAG8705992.1"/>
    <property type="molecule type" value="Genomic_DNA"/>
</dbReference>
<feature type="non-terminal residue" evidence="1">
    <location>
        <position position="1"/>
    </location>
</feature>
<comment type="caution">
    <text evidence="1">The sequence shown here is derived from an EMBL/GenBank/DDBJ whole genome shotgun (WGS) entry which is preliminary data.</text>
</comment>
<dbReference type="Proteomes" id="UP000789920">
    <property type="component" value="Unassembled WGS sequence"/>
</dbReference>
<accession>A0ACA9PH06</accession>
<evidence type="ECO:0000313" key="1">
    <source>
        <dbReference type="EMBL" id="CAG8705992.1"/>
    </source>
</evidence>
<gene>
    <name evidence="1" type="ORF">RPERSI_LOCUS10236</name>
</gene>
<proteinExistence type="predicted"/>
<evidence type="ECO:0000313" key="2">
    <source>
        <dbReference type="Proteomes" id="UP000789920"/>
    </source>
</evidence>